<comment type="caution">
    <text evidence="7">The sequence shown here is derived from an EMBL/GenBank/DDBJ whole genome shotgun (WGS) entry which is preliminary data.</text>
</comment>
<keyword evidence="5" id="KW-1133">Transmembrane helix</keyword>
<keyword evidence="8" id="KW-1185">Reference proteome</keyword>
<dbReference type="PANTHER" id="PTHR42852:SF6">
    <property type="entry name" value="THIOL:DISULFIDE INTERCHANGE PROTEIN DSBE"/>
    <property type="match status" value="1"/>
</dbReference>
<evidence type="ECO:0000256" key="3">
    <source>
        <dbReference type="ARBA" id="ARBA00023157"/>
    </source>
</evidence>
<keyword evidence="4" id="KW-0676">Redox-active center</keyword>
<dbReference type="InterPro" id="IPR050553">
    <property type="entry name" value="Thioredoxin_ResA/DsbE_sf"/>
</dbReference>
<gene>
    <name evidence="7" type="ORF">IM787_00815</name>
</gene>
<evidence type="ECO:0000256" key="2">
    <source>
        <dbReference type="ARBA" id="ARBA00022748"/>
    </source>
</evidence>
<dbReference type="InterPro" id="IPR013740">
    <property type="entry name" value="Redoxin"/>
</dbReference>
<evidence type="ECO:0000256" key="5">
    <source>
        <dbReference type="SAM" id="Phobius"/>
    </source>
</evidence>
<dbReference type="InterPro" id="IPR017937">
    <property type="entry name" value="Thioredoxin_CS"/>
</dbReference>
<reference evidence="7 8" key="1">
    <citation type="submission" date="2020-10" db="EMBL/GenBank/DDBJ databases">
        <title>Ramlibacter sp. HM2 16S ribosomal RNA gene Genome sequencing and assembly.</title>
        <authorList>
            <person name="Kang M."/>
        </authorList>
    </citation>
    <scope>NUCLEOTIDE SEQUENCE [LARGE SCALE GENOMIC DNA]</scope>
    <source>
        <strain evidence="7 8">HM2</strain>
    </source>
</reference>
<name>A0ABR9RXY0_9BURK</name>
<dbReference type="EMBL" id="JADDIV010000001">
    <property type="protein sequence ID" value="MBE7366095.1"/>
    <property type="molecule type" value="Genomic_DNA"/>
</dbReference>
<dbReference type="SUPFAM" id="SSF52833">
    <property type="entry name" value="Thioredoxin-like"/>
    <property type="match status" value="1"/>
</dbReference>
<evidence type="ECO:0000313" key="7">
    <source>
        <dbReference type="EMBL" id="MBE7366095.1"/>
    </source>
</evidence>
<dbReference type="RefSeq" id="WP_193674731.1">
    <property type="nucleotide sequence ID" value="NZ_JADDIV010000001.1"/>
</dbReference>
<evidence type="ECO:0000313" key="8">
    <source>
        <dbReference type="Proteomes" id="UP000806285"/>
    </source>
</evidence>
<dbReference type="InterPro" id="IPR036249">
    <property type="entry name" value="Thioredoxin-like_sf"/>
</dbReference>
<keyword evidence="2" id="KW-0201">Cytochrome c-type biogenesis</keyword>
<dbReference type="PROSITE" id="PS00194">
    <property type="entry name" value="THIOREDOXIN_1"/>
    <property type="match status" value="1"/>
</dbReference>
<dbReference type="InterPro" id="IPR013766">
    <property type="entry name" value="Thioredoxin_domain"/>
</dbReference>
<dbReference type="PROSITE" id="PS51352">
    <property type="entry name" value="THIOREDOXIN_2"/>
    <property type="match status" value="1"/>
</dbReference>
<dbReference type="CDD" id="cd02966">
    <property type="entry name" value="TlpA_like_family"/>
    <property type="match status" value="1"/>
</dbReference>
<protein>
    <submittedName>
        <fullName evidence="7">TlpA family protein disulfide reductase</fullName>
    </submittedName>
</protein>
<dbReference type="Gene3D" id="3.40.30.10">
    <property type="entry name" value="Glutaredoxin"/>
    <property type="match status" value="1"/>
</dbReference>
<proteinExistence type="predicted"/>
<dbReference type="PANTHER" id="PTHR42852">
    <property type="entry name" value="THIOL:DISULFIDE INTERCHANGE PROTEIN DSBE"/>
    <property type="match status" value="1"/>
</dbReference>
<organism evidence="7 8">
    <name type="scientific">Ramlibacter pallidus</name>
    <dbReference type="NCBI Taxonomy" id="2780087"/>
    <lineage>
        <taxon>Bacteria</taxon>
        <taxon>Pseudomonadati</taxon>
        <taxon>Pseudomonadota</taxon>
        <taxon>Betaproteobacteria</taxon>
        <taxon>Burkholderiales</taxon>
        <taxon>Comamonadaceae</taxon>
        <taxon>Ramlibacter</taxon>
    </lineage>
</organism>
<evidence type="ECO:0000256" key="1">
    <source>
        <dbReference type="ARBA" id="ARBA00004196"/>
    </source>
</evidence>
<dbReference type="Proteomes" id="UP000806285">
    <property type="component" value="Unassembled WGS sequence"/>
</dbReference>
<feature type="transmembrane region" description="Helical" evidence="5">
    <location>
        <begin position="18"/>
        <end position="37"/>
    </location>
</feature>
<keyword evidence="3" id="KW-1015">Disulfide bond</keyword>
<keyword evidence="5" id="KW-0472">Membrane</keyword>
<sequence>MDEAGTDRVGPSAARRRWLVAGVAAAAAAAGGGLAWWRNRPRAVDDAAVERIWSLSFDRPQGAPLAMASLRGKPLLVNFWATWCPPCVEEMPLLDAFYRQHAGKGWQVVGLAVDQPSAVRTFLQRTPVTFPIGMAGLEGTELARSLGNQTGGLPYTVVLGPDGAVRQRRMGRVTESDLKDWSAAG</sequence>
<accession>A0ABR9RXY0</accession>
<keyword evidence="5" id="KW-0812">Transmembrane</keyword>
<dbReference type="Pfam" id="PF08534">
    <property type="entry name" value="Redoxin"/>
    <property type="match status" value="1"/>
</dbReference>
<evidence type="ECO:0000256" key="4">
    <source>
        <dbReference type="ARBA" id="ARBA00023284"/>
    </source>
</evidence>
<evidence type="ECO:0000259" key="6">
    <source>
        <dbReference type="PROSITE" id="PS51352"/>
    </source>
</evidence>
<comment type="subcellular location">
    <subcellularLocation>
        <location evidence="1">Cell envelope</location>
    </subcellularLocation>
</comment>
<feature type="domain" description="Thioredoxin" evidence="6">
    <location>
        <begin position="19"/>
        <end position="185"/>
    </location>
</feature>